<dbReference type="Pfam" id="PF00069">
    <property type="entry name" value="Pkinase"/>
    <property type="match status" value="1"/>
</dbReference>
<dbReference type="SMART" id="SM00220">
    <property type="entry name" value="S_TKc"/>
    <property type="match status" value="1"/>
</dbReference>
<keyword evidence="2" id="KW-0547">Nucleotide-binding</keyword>
<evidence type="ECO:0000256" key="1">
    <source>
        <dbReference type="ARBA" id="ARBA00022527"/>
    </source>
</evidence>
<keyword evidence="6" id="KW-1185">Reference proteome</keyword>
<dbReference type="EMBL" id="KZ857379">
    <property type="protein sequence ID" value="RDX56952.1"/>
    <property type="molecule type" value="Genomic_DNA"/>
</dbReference>
<dbReference type="Gene3D" id="1.10.510.10">
    <property type="entry name" value="Transferase(Phosphotransferase) domain 1"/>
    <property type="match status" value="1"/>
</dbReference>
<feature type="domain" description="Protein kinase" evidence="4">
    <location>
        <begin position="73"/>
        <end position="430"/>
    </location>
</feature>
<organism evidence="5 6">
    <name type="scientific">Lentinus brumalis</name>
    <dbReference type="NCBI Taxonomy" id="2498619"/>
    <lineage>
        <taxon>Eukaryota</taxon>
        <taxon>Fungi</taxon>
        <taxon>Dikarya</taxon>
        <taxon>Basidiomycota</taxon>
        <taxon>Agaricomycotina</taxon>
        <taxon>Agaricomycetes</taxon>
        <taxon>Polyporales</taxon>
        <taxon>Polyporaceae</taxon>
        <taxon>Lentinus</taxon>
    </lineage>
</organism>
<dbReference type="GO" id="GO:0005524">
    <property type="term" value="F:ATP binding"/>
    <property type="evidence" value="ECO:0007669"/>
    <property type="project" value="UniProtKB-KW"/>
</dbReference>
<name>A0A371DWM3_9APHY</name>
<dbReference type="SUPFAM" id="SSF56112">
    <property type="entry name" value="Protein kinase-like (PK-like)"/>
    <property type="match status" value="1"/>
</dbReference>
<keyword evidence="3" id="KW-0067">ATP-binding</keyword>
<evidence type="ECO:0000313" key="6">
    <source>
        <dbReference type="Proteomes" id="UP000256964"/>
    </source>
</evidence>
<protein>
    <submittedName>
        <fullName evidence="5">Kinase-like protein</fullName>
    </submittedName>
</protein>
<dbReference type="InterPro" id="IPR050117">
    <property type="entry name" value="MAPK"/>
</dbReference>
<keyword evidence="1" id="KW-0808">Transferase</keyword>
<dbReference type="STRING" id="139420.A0A371DWM3"/>
<dbReference type="PROSITE" id="PS50011">
    <property type="entry name" value="PROTEIN_KINASE_DOM"/>
    <property type="match status" value="1"/>
</dbReference>
<sequence>MSSSKTDVSRVFSSEDGEDVASVPYCYLDENEVFQEPLDLYRPGHLHPVIIKDIVRPDPVSSASRHKDAPRGYRILHKLGAGGEATVWLAQELDNLNRAVSLKIYSAQYPSAAEREARVLKTCMASPDTPGSHNIISLLDDFTISGPNGTHKVHVTEVVTPLLSCNIPDSWKREVVRDLARGLAHVHRRGFVHGDIHIGNVGCAMPSPFYERDIGVTMRMLFLYDVTMIIPCDPAEDSSSLPAYLLSPCCLSVAYERHGGSKARQAAKLYDFGNARRVGEEYSTDDVRWRCPPPEAAFAYYGCGGLDVLPTMASDVWALGVLIFGLFTGESIMNGTTLGCLADQAKLDGTIPPAWREYWDTDASLRDQSDQVTPENADTEWSRRRDRFIQKNPNIEVAEVDLLISLLRWMLKADPDARPTADEVLAHPWFAYGSQSGC</sequence>
<evidence type="ECO:0000256" key="2">
    <source>
        <dbReference type="ARBA" id="ARBA00022741"/>
    </source>
</evidence>
<evidence type="ECO:0000256" key="3">
    <source>
        <dbReference type="ARBA" id="ARBA00022840"/>
    </source>
</evidence>
<reference evidence="5 6" key="1">
    <citation type="journal article" date="2018" name="Biotechnol. Biofuels">
        <title>Integrative visual omics of the white-rot fungus Polyporus brumalis exposes the biotechnological potential of its oxidative enzymes for delignifying raw plant biomass.</title>
        <authorList>
            <person name="Miyauchi S."/>
            <person name="Rancon A."/>
            <person name="Drula E."/>
            <person name="Hage H."/>
            <person name="Chaduli D."/>
            <person name="Favel A."/>
            <person name="Grisel S."/>
            <person name="Henrissat B."/>
            <person name="Herpoel-Gimbert I."/>
            <person name="Ruiz-Duenas F.J."/>
            <person name="Chevret D."/>
            <person name="Hainaut M."/>
            <person name="Lin J."/>
            <person name="Wang M."/>
            <person name="Pangilinan J."/>
            <person name="Lipzen A."/>
            <person name="Lesage-Meessen L."/>
            <person name="Navarro D."/>
            <person name="Riley R."/>
            <person name="Grigoriev I.V."/>
            <person name="Zhou S."/>
            <person name="Raouche S."/>
            <person name="Rosso M.N."/>
        </authorList>
    </citation>
    <scope>NUCLEOTIDE SEQUENCE [LARGE SCALE GENOMIC DNA]</scope>
    <source>
        <strain evidence="5 6">BRFM 1820</strain>
    </source>
</reference>
<evidence type="ECO:0000313" key="5">
    <source>
        <dbReference type="EMBL" id="RDX56952.1"/>
    </source>
</evidence>
<keyword evidence="1" id="KW-0723">Serine/threonine-protein kinase</keyword>
<accession>A0A371DWM3</accession>
<keyword evidence="1" id="KW-0418">Kinase</keyword>
<dbReference type="OrthoDB" id="5979581at2759"/>
<dbReference type="Proteomes" id="UP000256964">
    <property type="component" value="Unassembled WGS sequence"/>
</dbReference>
<dbReference type="GO" id="GO:0004674">
    <property type="term" value="F:protein serine/threonine kinase activity"/>
    <property type="evidence" value="ECO:0007669"/>
    <property type="project" value="UniProtKB-KW"/>
</dbReference>
<dbReference type="InterPro" id="IPR011009">
    <property type="entry name" value="Kinase-like_dom_sf"/>
</dbReference>
<proteinExistence type="predicted"/>
<dbReference type="PANTHER" id="PTHR24055">
    <property type="entry name" value="MITOGEN-ACTIVATED PROTEIN KINASE"/>
    <property type="match status" value="1"/>
</dbReference>
<dbReference type="Gene3D" id="3.30.200.20">
    <property type="entry name" value="Phosphorylase Kinase, domain 1"/>
    <property type="match status" value="1"/>
</dbReference>
<evidence type="ECO:0000259" key="4">
    <source>
        <dbReference type="PROSITE" id="PS50011"/>
    </source>
</evidence>
<dbReference type="InterPro" id="IPR000719">
    <property type="entry name" value="Prot_kinase_dom"/>
</dbReference>
<dbReference type="AlphaFoldDB" id="A0A371DWM3"/>
<gene>
    <name evidence="5" type="ORF">OH76DRAFT_1476448</name>
</gene>